<name>A0A087SLK9_AUXPR</name>
<protein>
    <submittedName>
        <fullName evidence="1">Uncharacterized protein</fullName>
    </submittedName>
</protein>
<sequence length="64" mass="6760">MSGPVGAASHPPAMSVPACYNPVACGTAPRHALVYPAGCKESAYRRSTKWEGGSRCSMLRITHK</sequence>
<evidence type="ECO:0000313" key="1">
    <source>
        <dbReference type="EMBL" id="KFM26613.1"/>
    </source>
</evidence>
<dbReference type="Proteomes" id="UP000028924">
    <property type="component" value="Unassembled WGS sequence"/>
</dbReference>
<reference evidence="1 2" key="1">
    <citation type="journal article" date="2014" name="BMC Genomics">
        <title>Oil accumulation mechanisms of the oleaginous microalga Chlorella protothecoides revealed through its genome, transcriptomes, and proteomes.</title>
        <authorList>
            <person name="Gao C."/>
            <person name="Wang Y."/>
            <person name="Shen Y."/>
            <person name="Yan D."/>
            <person name="He X."/>
            <person name="Dai J."/>
            <person name="Wu Q."/>
        </authorList>
    </citation>
    <scope>NUCLEOTIDE SEQUENCE [LARGE SCALE GENOMIC DNA]</scope>
    <source>
        <strain evidence="1 2">0710</strain>
    </source>
</reference>
<accession>A0A087SLK9</accession>
<dbReference type="EMBL" id="KL662129">
    <property type="protein sequence ID" value="KFM26613.1"/>
    <property type="molecule type" value="Genomic_DNA"/>
</dbReference>
<dbReference type="AlphaFoldDB" id="A0A087SLK9"/>
<dbReference type="GeneID" id="23613591"/>
<dbReference type="KEGG" id="apro:F751_2200"/>
<organism evidence="1 2">
    <name type="scientific">Auxenochlorella protothecoides</name>
    <name type="common">Green microalga</name>
    <name type="synonym">Chlorella protothecoides</name>
    <dbReference type="NCBI Taxonomy" id="3075"/>
    <lineage>
        <taxon>Eukaryota</taxon>
        <taxon>Viridiplantae</taxon>
        <taxon>Chlorophyta</taxon>
        <taxon>core chlorophytes</taxon>
        <taxon>Trebouxiophyceae</taxon>
        <taxon>Chlorellales</taxon>
        <taxon>Chlorellaceae</taxon>
        <taxon>Auxenochlorella</taxon>
    </lineage>
</organism>
<gene>
    <name evidence="1" type="ORF">F751_2200</name>
</gene>
<keyword evidence="2" id="KW-1185">Reference proteome</keyword>
<evidence type="ECO:0000313" key="2">
    <source>
        <dbReference type="Proteomes" id="UP000028924"/>
    </source>
</evidence>
<dbReference type="RefSeq" id="XP_011399551.1">
    <property type="nucleotide sequence ID" value="XM_011401249.1"/>
</dbReference>
<proteinExistence type="predicted"/>